<sequence>MHPISSSEAIEELRRKDPLSDFFTWWDRATPDDLAALAGALDDATREEDIQQFLQLNPHFLIQHLGGGHGRWVLPKQKLGAEYVTDFLIAEKHSFGFDWQAVELESPLRPMFNKNGDPSQHLNHAIRQITDWRAWLKSNQSYASRPRTEGGLGLTDIDANLKGLILIGRRAAIDPETNARRRQLVQNLNIEIHSFDYLLQSLEGRLVALRKIPEQKLNE</sequence>
<gene>
    <name evidence="2" type="ORF">EV696_11053</name>
</gene>
<proteinExistence type="predicted"/>
<dbReference type="AlphaFoldDB" id="A0A4R6UKQ7"/>
<organism evidence="2 3">
    <name type="scientific">Permianibacter aggregans</name>
    <dbReference type="NCBI Taxonomy" id="1510150"/>
    <lineage>
        <taxon>Bacteria</taxon>
        <taxon>Pseudomonadati</taxon>
        <taxon>Pseudomonadota</taxon>
        <taxon>Gammaproteobacteria</taxon>
        <taxon>Pseudomonadales</taxon>
        <taxon>Pseudomonadaceae</taxon>
        <taxon>Permianibacter</taxon>
    </lineage>
</organism>
<evidence type="ECO:0000313" key="3">
    <source>
        <dbReference type="Proteomes" id="UP000295375"/>
    </source>
</evidence>
<dbReference type="Proteomes" id="UP000295375">
    <property type="component" value="Unassembled WGS sequence"/>
</dbReference>
<protein>
    <submittedName>
        <fullName evidence="2">Uncharacterized protein DUF4263</fullName>
    </submittedName>
</protein>
<dbReference type="EMBL" id="SNYM01000010">
    <property type="protein sequence ID" value="TDQ47461.1"/>
    <property type="molecule type" value="Genomic_DNA"/>
</dbReference>
<keyword evidence="3" id="KW-1185">Reference proteome</keyword>
<feature type="domain" description="Shedu protein SduA C-terminal" evidence="1">
    <location>
        <begin position="46"/>
        <end position="199"/>
    </location>
</feature>
<dbReference type="Pfam" id="PF14082">
    <property type="entry name" value="SduA_C"/>
    <property type="match status" value="1"/>
</dbReference>
<evidence type="ECO:0000313" key="2">
    <source>
        <dbReference type="EMBL" id="TDQ47461.1"/>
    </source>
</evidence>
<comment type="caution">
    <text evidence="2">The sequence shown here is derived from an EMBL/GenBank/DDBJ whole genome shotgun (WGS) entry which is preliminary data.</text>
</comment>
<reference evidence="2 3" key="1">
    <citation type="submission" date="2019-03" db="EMBL/GenBank/DDBJ databases">
        <title>Genomic Encyclopedia of Type Strains, Phase IV (KMG-IV): sequencing the most valuable type-strain genomes for metagenomic binning, comparative biology and taxonomic classification.</title>
        <authorList>
            <person name="Goeker M."/>
        </authorList>
    </citation>
    <scope>NUCLEOTIDE SEQUENCE [LARGE SCALE GENOMIC DNA]</scope>
    <source>
        <strain evidence="2 3">DSM 103792</strain>
    </source>
</reference>
<name>A0A4R6UKQ7_9GAMM</name>
<evidence type="ECO:0000259" key="1">
    <source>
        <dbReference type="Pfam" id="PF14082"/>
    </source>
</evidence>
<accession>A0A4R6UKQ7</accession>
<dbReference type="OrthoDB" id="7061014at2"/>
<dbReference type="RefSeq" id="WP_133591088.1">
    <property type="nucleotide sequence ID" value="NZ_CP037953.1"/>
</dbReference>
<dbReference type="InterPro" id="IPR025359">
    <property type="entry name" value="SduA_C"/>
</dbReference>